<sequence length="62" mass="7173">METLRPDISPWSWASVSGDFNRNRPSFELLWRNGSRDTIPNLMDTWSPKLSSYKVPGLYEIG</sequence>
<geneLocation type="mitochondrion" evidence="1"/>
<keyword evidence="1" id="KW-0496">Mitochondrion</keyword>
<reference evidence="1" key="1">
    <citation type="journal article" date="2015" name="Genome Biol. Evol.">
        <title>Organellar Genomes of White Spruce (Picea glauca): Assembly and Annotation.</title>
        <authorList>
            <person name="Jackman S.D."/>
            <person name="Warren R.L."/>
            <person name="Gibb E.A."/>
            <person name="Vandervalk B.P."/>
            <person name="Mohamadi H."/>
            <person name="Chu J."/>
            <person name="Raymond A."/>
            <person name="Pleasance S."/>
            <person name="Coope R."/>
            <person name="Wildung M.R."/>
            <person name="Ritland C.E."/>
            <person name="Bousquet J."/>
            <person name="Jones S.J."/>
            <person name="Bohlmann J."/>
            <person name="Birol I."/>
        </authorList>
    </citation>
    <scope>NUCLEOTIDE SEQUENCE [LARGE SCALE GENOMIC DNA]</scope>
    <source>
        <tissue evidence="1">Flushing bud</tissue>
    </source>
</reference>
<evidence type="ECO:0000313" key="1">
    <source>
        <dbReference type="EMBL" id="KUM50673.1"/>
    </source>
</evidence>
<gene>
    <name evidence="1" type="ORF">ABT39_MTgene517</name>
</gene>
<name>A0A117NIX9_PICGL</name>
<dbReference type="AlphaFoldDB" id="A0A117NIX9"/>
<comment type="caution">
    <text evidence="1">The sequence shown here is derived from an EMBL/GenBank/DDBJ whole genome shotgun (WGS) entry which is preliminary data.</text>
</comment>
<organism evidence="1">
    <name type="scientific">Picea glauca</name>
    <name type="common">White spruce</name>
    <name type="synonym">Pinus glauca</name>
    <dbReference type="NCBI Taxonomy" id="3330"/>
    <lineage>
        <taxon>Eukaryota</taxon>
        <taxon>Viridiplantae</taxon>
        <taxon>Streptophyta</taxon>
        <taxon>Embryophyta</taxon>
        <taxon>Tracheophyta</taxon>
        <taxon>Spermatophyta</taxon>
        <taxon>Pinopsida</taxon>
        <taxon>Pinidae</taxon>
        <taxon>Conifers I</taxon>
        <taxon>Pinales</taxon>
        <taxon>Pinaceae</taxon>
        <taxon>Picea</taxon>
    </lineage>
</organism>
<proteinExistence type="predicted"/>
<dbReference type="EMBL" id="LKAM01000001">
    <property type="protein sequence ID" value="KUM50673.1"/>
    <property type="molecule type" value="Genomic_DNA"/>
</dbReference>
<protein>
    <submittedName>
        <fullName evidence="1">Uncharacterized protein</fullName>
    </submittedName>
</protein>
<accession>A0A117NIX9</accession>